<keyword evidence="2" id="KW-1185">Reference proteome</keyword>
<dbReference type="Proteomes" id="UP000307956">
    <property type="component" value="Unassembled WGS sequence"/>
</dbReference>
<dbReference type="EMBL" id="SSOD01000022">
    <property type="protein sequence ID" value="THF55907.1"/>
    <property type="molecule type" value="Genomic_DNA"/>
</dbReference>
<comment type="caution">
    <text evidence="1">The sequence shown here is derived from an EMBL/GenBank/DDBJ whole genome shotgun (WGS) entry which is preliminary data.</text>
</comment>
<dbReference type="RefSeq" id="WP_136386823.1">
    <property type="nucleotide sequence ID" value="NZ_SSOD01000022.1"/>
</dbReference>
<dbReference type="OrthoDB" id="6873160at2"/>
<evidence type="ECO:0000313" key="2">
    <source>
        <dbReference type="Proteomes" id="UP000307956"/>
    </source>
</evidence>
<evidence type="ECO:0000313" key="1">
    <source>
        <dbReference type="EMBL" id="THF55907.1"/>
    </source>
</evidence>
<sequence length="384" mass="40412">MAAKTVRSGPFLGIDTRRPDYSLGVSDGGRHAGDYLRDAVNVDLTNVGTLRRRSGRGTRTVEAATGCRSLWSGDGVTAYYADGGTLYRFPSAAVRAGLTPGLSVSYCLGPDGAVYWSDGEILERIRTVSETIGVTTPAAPTVTPSTGGSLPAGLYMVAVSAVNAAGEESGLTWPVQVTVPANGLITVTGLPVSARVYVSSTNGDLLFLHGSSGTVDDLPDTVGRQPATLGLCPLPAGHIVRWHSGRLLVARDNILYYSEPFAPGLHNPARGYIPFPARISIVAPCEAGVYVVADRTYWLPGGDVEAAPQVYQPLPYGAIEGTHLDDPRTGALWWCSTKGLVAASKDGGAKNVQEDRMELAIESERGAALYRAQDGIRQLIVTLA</sequence>
<organism evidence="1 2">
    <name type="scientific">Pseudothauera rhizosphaerae</name>
    <dbReference type="NCBI Taxonomy" id="2565932"/>
    <lineage>
        <taxon>Bacteria</taxon>
        <taxon>Pseudomonadati</taxon>
        <taxon>Pseudomonadota</taxon>
        <taxon>Betaproteobacteria</taxon>
        <taxon>Rhodocyclales</taxon>
        <taxon>Zoogloeaceae</taxon>
        <taxon>Pseudothauera</taxon>
    </lineage>
</organism>
<proteinExistence type="predicted"/>
<name>A0A4S4AAH6_9RHOO</name>
<protein>
    <submittedName>
        <fullName evidence="1">Uncharacterized protein</fullName>
    </submittedName>
</protein>
<gene>
    <name evidence="1" type="ORF">E6O51_20185</name>
</gene>
<accession>A0A4S4AAH6</accession>
<reference evidence="1 2" key="1">
    <citation type="submission" date="2019-04" db="EMBL/GenBank/DDBJ databases">
        <title>Azoarcus rhizosphaerae sp. nov. isolated from rhizosphere of Ficus religiosa.</title>
        <authorList>
            <person name="Lin S.-Y."/>
            <person name="Hameed A."/>
            <person name="Hsu Y.-H."/>
            <person name="Young C.-C."/>
        </authorList>
    </citation>
    <scope>NUCLEOTIDE SEQUENCE [LARGE SCALE GENOMIC DNA]</scope>
    <source>
        <strain evidence="1 2">CC-YHH848</strain>
    </source>
</reference>
<dbReference type="AlphaFoldDB" id="A0A4S4AAH6"/>